<evidence type="ECO:0000259" key="5">
    <source>
        <dbReference type="PROSITE" id="PS50977"/>
    </source>
</evidence>
<dbReference type="InterPro" id="IPR009057">
    <property type="entry name" value="Homeodomain-like_sf"/>
</dbReference>
<dbReference type="Pfam" id="PF16925">
    <property type="entry name" value="TetR_C_13"/>
    <property type="match status" value="1"/>
</dbReference>
<reference evidence="6 7" key="1">
    <citation type="submission" date="2019-06" db="EMBL/GenBank/DDBJ databases">
        <title>Sorghum-associated microbial communities from plants grown in Nebraska, USA.</title>
        <authorList>
            <person name="Schachtman D."/>
        </authorList>
    </citation>
    <scope>NUCLEOTIDE SEQUENCE [LARGE SCALE GENOMIC DNA]</scope>
    <source>
        <strain evidence="6 7">110</strain>
    </source>
</reference>
<dbReference type="EMBL" id="VFPD01000001">
    <property type="protein sequence ID" value="TQM21092.1"/>
    <property type="molecule type" value="Genomic_DNA"/>
</dbReference>
<dbReference type="SUPFAM" id="SSF48498">
    <property type="entry name" value="Tetracyclin repressor-like, C-terminal domain"/>
    <property type="match status" value="1"/>
</dbReference>
<comment type="caution">
    <text evidence="6">The sequence shown here is derived from an EMBL/GenBank/DDBJ whole genome shotgun (WGS) entry which is preliminary data.</text>
</comment>
<dbReference type="PROSITE" id="PS50977">
    <property type="entry name" value="HTH_TETR_2"/>
    <property type="match status" value="1"/>
</dbReference>
<dbReference type="AlphaFoldDB" id="A0A543EHN4"/>
<keyword evidence="3" id="KW-0804">Transcription</keyword>
<evidence type="ECO:0000256" key="2">
    <source>
        <dbReference type="ARBA" id="ARBA00023125"/>
    </source>
</evidence>
<sequence length="191" mass="21881">MARNVEFNEEQAIDKAMEVFWKNGYTATSMRDLTDAMKINSSSLYNTIGDKHTLFIKCLEQYTAQRQQRFLELVQGDSSPLERLKYLINVVAESIDQTPAACMAIKASFELAEQDTAVHSILKKDLNFSFEQVKMLLEQACIVGEVDADMDIDATAHYVVNSFTGWYEMYVLYKNKDLIRNMSSFLIKTLL</sequence>
<dbReference type="Pfam" id="PF00440">
    <property type="entry name" value="TetR_N"/>
    <property type="match status" value="1"/>
</dbReference>
<dbReference type="Gene3D" id="1.10.357.10">
    <property type="entry name" value="Tetracycline Repressor, domain 2"/>
    <property type="match status" value="1"/>
</dbReference>
<dbReference type="PANTHER" id="PTHR47506">
    <property type="entry name" value="TRANSCRIPTIONAL REGULATORY PROTEIN"/>
    <property type="match status" value="1"/>
</dbReference>
<dbReference type="InterPro" id="IPR001647">
    <property type="entry name" value="HTH_TetR"/>
</dbReference>
<keyword evidence="7" id="KW-1185">Reference proteome</keyword>
<feature type="DNA-binding region" description="H-T-H motif" evidence="4">
    <location>
        <begin position="29"/>
        <end position="48"/>
    </location>
</feature>
<dbReference type="GO" id="GO:0003677">
    <property type="term" value="F:DNA binding"/>
    <property type="evidence" value="ECO:0007669"/>
    <property type="project" value="UniProtKB-UniRule"/>
</dbReference>
<dbReference type="InterPro" id="IPR036271">
    <property type="entry name" value="Tet_transcr_reg_TetR-rel_C_sf"/>
</dbReference>
<name>A0A543EHN4_9FLAO</name>
<organism evidence="6 7">
    <name type="scientific">Chryseobacterium aquifrigidense</name>
    <dbReference type="NCBI Taxonomy" id="558021"/>
    <lineage>
        <taxon>Bacteria</taxon>
        <taxon>Pseudomonadati</taxon>
        <taxon>Bacteroidota</taxon>
        <taxon>Flavobacteriia</taxon>
        <taxon>Flavobacteriales</taxon>
        <taxon>Weeksellaceae</taxon>
        <taxon>Chryseobacterium group</taxon>
        <taxon>Chryseobacterium</taxon>
    </lineage>
</organism>
<dbReference type="Proteomes" id="UP000316437">
    <property type="component" value="Unassembled WGS sequence"/>
</dbReference>
<keyword evidence="2 4" id="KW-0238">DNA-binding</keyword>
<feature type="domain" description="HTH tetR-type" evidence="5">
    <location>
        <begin position="6"/>
        <end position="66"/>
    </location>
</feature>
<evidence type="ECO:0000256" key="4">
    <source>
        <dbReference type="PROSITE-ProRule" id="PRU00335"/>
    </source>
</evidence>
<keyword evidence="1" id="KW-0805">Transcription regulation</keyword>
<accession>A0A543EHN4</accession>
<protein>
    <submittedName>
        <fullName evidence="6">TetR family transcriptional regulator</fullName>
    </submittedName>
</protein>
<evidence type="ECO:0000256" key="3">
    <source>
        <dbReference type="ARBA" id="ARBA00023163"/>
    </source>
</evidence>
<gene>
    <name evidence="6" type="ORF">FB551_0774</name>
</gene>
<dbReference type="SUPFAM" id="SSF46689">
    <property type="entry name" value="Homeodomain-like"/>
    <property type="match status" value="1"/>
</dbReference>
<dbReference type="Gene3D" id="1.10.10.60">
    <property type="entry name" value="Homeodomain-like"/>
    <property type="match status" value="1"/>
</dbReference>
<evidence type="ECO:0000313" key="7">
    <source>
        <dbReference type="Proteomes" id="UP000316437"/>
    </source>
</evidence>
<dbReference type="InterPro" id="IPR011075">
    <property type="entry name" value="TetR_C"/>
</dbReference>
<dbReference type="PANTHER" id="PTHR47506:SF10">
    <property type="entry name" value="TRANSCRIPTIONAL REGULATORY PROTEIN"/>
    <property type="match status" value="1"/>
</dbReference>
<evidence type="ECO:0000313" key="6">
    <source>
        <dbReference type="EMBL" id="TQM21092.1"/>
    </source>
</evidence>
<proteinExistence type="predicted"/>
<evidence type="ECO:0000256" key="1">
    <source>
        <dbReference type="ARBA" id="ARBA00023015"/>
    </source>
</evidence>